<proteinExistence type="predicted"/>
<feature type="coiled-coil region" evidence="2">
    <location>
        <begin position="101"/>
        <end position="187"/>
    </location>
</feature>
<dbReference type="Proteomes" id="UP000479190">
    <property type="component" value="Unassembled WGS sequence"/>
</dbReference>
<evidence type="ECO:0000313" key="6">
    <source>
        <dbReference type="Proteomes" id="UP000479190"/>
    </source>
</evidence>
<evidence type="ECO:0000313" key="5">
    <source>
        <dbReference type="EMBL" id="CAB0043420.1"/>
    </source>
</evidence>
<gene>
    <name evidence="5" type="ORF">TBRA_LOCUS15008</name>
</gene>
<name>A0A6H5J4M5_9HYME</name>
<feature type="region of interest" description="Disordered" evidence="3">
    <location>
        <begin position="463"/>
        <end position="487"/>
    </location>
</feature>
<reference evidence="5 6" key="1">
    <citation type="submission" date="2020-02" db="EMBL/GenBank/DDBJ databases">
        <authorList>
            <person name="Ferguson B K."/>
        </authorList>
    </citation>
    <scope>NUCLEOTIDE SEQUENCE [LARGE SCALE GENOMIC DNA]</scope>
</reference>
<organism evidence="5 6">
    <name type="scientific">Trichogramma brassicae</name>
    <dbReference type="NCBI Taxonomy" id="86971"/>
    <lineage>
        <taxon>Eukaryota</taxon>
        <taxon>Metazoa</taxon>
        <taxon>Ecdysozoa</taxon>
        <taxon>Arthropoda</taxon>
        <taxon>Hexapoda</taxon>
        <taxon>Insecta</taxon>
        <taxon>Pterygota</taxon>
        <taxon>Neoptera</taxon>
        <taxon>Endopterygota</taxon>
        <taxon>Hymenoptera</taxon>
        <taxon>Apocrita</taxon>
        <taxon>Proctotrupomorpha</taxon>
        <taxon>Chalcidoidea</taxon>
        <taxon>Trichogrammatidae</taxon>
        <taxon>Trichogramma</taxon>
    </lineage>
</organism>
<evidence type="ECO:0000259" key="4">
    <source>
        <dbReference type="Pfam" id="PF21773"/>
    </source>
</evidence>
<accession>A0A6H5J4M5</accession>
<feature type="domain" description="ODAD1 central coiled coil region" evidence="4">
    <location>
        <begin position="144"/>
        <end position="423"/>
    </location>
</feature>
<dbReference type="AlphaFoldDB" id="A0A6H5J4M5"/>
<keyword evidence="1 2" id="KW-0175">Coiled coil</keyword>
<dbReference type="OrthoDB" id="6766775at2759"/>
<keyword evidence="6" id="KW-1185">Reference proteome</keyword>
<protein>
    <recommendedName>
        <fullName evidence="4">ODAD1 central coiled coil region domain-containing protein</fullName>
    </recommendedName>
</protein>
<evidence type="ECO:0000256" key="2">
    <source>
        <dbReference type="SAM" id="Coils"/>
    </source>
</evidence>
<dbReference type="EMBL" id="CADCXV010001316">
    <property type="protein sequence ID" value="CAB0043420.1"/>
    <property type="molecule type" value="Genomic_DNA"/>
</dbReference>
<evidence type="ECO:0000256" key="1">
    <source>
        <dbReference type="ARBA" id="ARBA00023054"/>
    </source>
</evidence>
<sequence length="487" mass="56556">MLNFSAPAQDELELEAMAETELGRLKRQYRIMENDRLAYAEDARNQMRNQRNIIAKYEHEKAELVLAIKAAKSPGNAKADESMSERLGRLLRQRGDFVERIKLERDQIREIDEQILKLSKEVHALRAKVRTDHQIKEASEKHERTVGILENRLEVATQRFNALVTENAELRLEIDGLLKERAQFNAMWSRLNGQLNSGKGVINDLIEQATITFNQRDEELSKINALKERGMRDLKSHTSEMCELQRTIDNEMKLQEFLGVKGQYREMADLNVKREAEKEQRIKEMRDKIDTYNHILKLVMKFTGEEEIDKLIVQFLKQEEENFALFNYVNELNDELEALQARVNELRAAIDEARALNVHRGQQQIDTLGSIGRELKQQTERADQAEDKLKQCNRLIERLLVGIDELFQSIGCDNSPILELLGDNASVNMNNVMLYLGIIEKRVVEMLAKMYYLDRSQHREPLLSEDRKPKLRVPDPQEIAPTQPCPL</sequence>
<dbReference type="Pfam" id="PF21773">
    <property type="entry name" value="ODAD1_CC"/>
    <property type="match status" value="1"/>
</dbReference>
<feature type="compositionally biased region" description="Basic and acidic residues" evidence="3">
    <location>
        <begin position="463"/>
        <end position="475"/>
    </location>
</feature>
<dbReference type="InterPro" id="IPR051876">
    <property type="entry name" value="ODA-DC/CCD"/>
</dbReference>
<dbReference type="PANTHER" id="PTHR21694:SF18">
    <property type="entry name" value="COILED-COIL DOMAIN-CONTAINING PROTEIN 63"/>
    <property type="match status" value="1"/>
</dbReference>
<feature type="coiled-coil region" evidence="2">
    <location>
        <begin position="15"/>
        <end position="60"/>
    </location>
</feature>
<dbReference type="InterPro" id="IPR049258">
    <property type="entry name" value="ODAD1_CC"/>
</dbReference>
<feature type="coiled-coil region" evidence="2">
    <location>
        <begin position="329"/>
        <end position="402"/>
    </location>
</feature>
<evidence type="ECO:0000256" key="3">
    <source>
        <dbReference type="SAM" id="MobiDB-lite"/>
    </source>
</evidence>
<dbReference type="PANTHER" id="PTHR21694">
    <property type="entry name" value="COILED-COIL DOMAIN-CONTAINING PROTEIN 63"/>
    <property type="match status" value="1"/>
</dbReference>